<gene>
    <name evidence="1" type="ORF">DIZ78_16540</name>
</gene>
<comment type="caution">
    <text evidence="1">The sequence shown here is derived from an EMBL/GenBank/DDBJ whole genome shotgun (WGS) entry which is preliminary data.</text>
</comment>
<dbReference type="Proteomes" id="UP000254771">
    <property type="component" value="Unassembled WGS sequence"/>
</dbReference>
<organism evidence="1 2">
    <name type="scientific">endosymbiont of Escarpia spicata</name>
    <dbReference type="NCBI Taxonomy" id="2200908"/>
    <lineage>
        <taxon>Bacteria</taxon>
        <taxon>Pseudomonadati</taxon>
        <taxon>Pseudomonadota</taxon>
        <taxon>Gammaproteobacteria</taxon>
        <taxon>sulfur-oxidizing symbionts</taxon>
    </lineage>
</organism>
<sequence>MKFPHLPIGQRFRFQDKLYTKVGPLTASEEGSGNNRLMMKSAEVDPLDIQVEKKPKGARSFSEQQVRRLFDQTCQEFSQANPGDETKQLLELLQGDFYRRLSGS</sequence>
<name>A0A370DAW4_9GAMM</name>
<evidence type="ECO:0000313" key="1">
    <source>
        <dbReference type="EMBL" id="RDH82039.1"/>
    </source>
</evidence>
<evidence type="ECO:0000313" key="2">
    <source>
        <dbReference type="Proteomes" id="UP000254771"/>
    </source>
</evidence>
<dbReference type="AlphaFoldDB" id="A0A370DAW4"/>
<reference evidence="1 2" key="1">
    <citation type="journal article" date="2018" name="ISME J.">
        <title>Endosymbiont genomes yield clues of tubeworm success.</title>
        <authorList>
            <person name="Li Y."/>
            <person name="Liles M.R."/>
            <person name="Halanych K.M."/>
        </authorList>
    </citation>
    <scope>NUCLEOTIDE SEQUENCE [LARGE SCALE GENOMIC DNA]</scope>
    <source>
        <strain evidence="1">A1462</strain>
    </source>
</reference>
<protein>
    <submittedName>
        <fullName evidence="1">Uncharacterized protein</fullName>
    </submittedName>
</protein>
<dbReference type="EMBL" id="QFXE01000021">
    <property type="protein sequence ID" value="RDH82039.1"/>
    <property type="molecule type" value="Genomic_DNA"/>
</dbReference>
<proteinExistence type="predicted"/>
<accession>A0A370DAW4</accession>
<keyword evidence="2" id="KW-1185">Reference proteome</keyword>